<sequence>MRTNAVPTHFQAAQFDSSIQRRDIDLLRDAAASLESRLTIIRRDCKTALSPTRHLRGEILAKILHRTQKDLCDPRSRGRHYIFGFDFVRYTASWREVIETLYPELYRVVAIDSIRASESAHSSRAVNIALTFPSGIWGMTRRRTRALTRNWRKL</sequence>
<dbReference type="Proteomes" id="UP000812287">
    <property type="component" value="Unassembled WGS sequence"/>
</dbReference>
<comment type="caution">
    <text evidence="1">The sequence shown here is derived from an EMBL/GenBank/DDBJ whole genome shotgun (WGS) entry which is preliminary data.</text>
</comment>
<proteinExistence type="predicted"/>
<dbReference type="AlphaFoldDB" id="A0A9P8AVA7"/>
<keyword evidence="2" id="KW-1185">Reference proteome</keyword>
<dbReference type="RefSeq" id="XP_043041227.1">
    <property type="nucleotide sequence ID" value="XM_043177039.1"/>
</dbReference>
<dbReference type="OrthoDB" id="3365698at2759"/>
<dbReference type="EMBL" id="MU250531">
    <property type="protein sequence ID" value="KAG7447727.1"/>
    <property type="molecule type" value="Genomic_DNA"/>
</dbReference>
<reference evidence="1" key="1">
    <citation type="submission" date="2020-11" db="EMBL/GenBank/DDBJ databases">
        <title>Adaptations for nitrogen fixation in a non-lichenized fungal sporocarp promotes dispersal by wood-feeding termites.</title>
        <authorList>
            <consortium name="DOE Joint Genome Institute"/>
            <person name="Koch R.A."/>
            <person name="Yoon G."/>
            <person name="Arayal U."/>
            <person name="Lail K."/>
            <person name="Amirebrahimi M."/>
            <person name="Labutti K."/>
            <person name="Lipzen A."/>
            <person name="Riley R."/>
            <person name="Barry K."/>
            <person name="Henrissat B."/>
            <person name="Grigoriev I.V."/>
            <person name="Herr J.R."/>
            <person name="Aime M.C."/>
        </authorList>
    </citation>
    <scope>NUCLEOTIDE SEQUENCE</scope>
    <source>
        <strain evidence="1">MCA 3950</strain>
    </source>
</reference>
<organism evidence="1 2">
    <name type="scientific">Guyanagaster necrorhizus</name>
    <dbReference type="NCBI Taxonomy" id="856835"/>
    <lineage>
        <taxon>Eukaryota</taxon>
        <taxon>Fungi</taxon>
        <taxon>Dikarya</taxon>
        <taxon>Basidiomycota</taxon>
        <taxon>Agaricomycotina</taxon>
        <taxon>Agaricomycetes</taxon>
        <taxon>Agaricomycetidae</taxon>
        <taxon>Agaricales</taxon>
        <taxon>Marasmiineae</taxon>
        <taxon>Physalacriaceae</taxon>
        <taxon>Guyanagaster</taxon>
    </lineage>
</organism>
<accession>A0A9P8AVA7</accession>
<evidence type="ECO:0000313" key="2">
    <source>
        <dbReference type="Proteomes" id="UP000812287"/>
    </source>
</evidence>
<name>A0A9P8AVA7_9AGAR</name>
<evidence type="ECO:0000313" key="1">
    <source>
        <dbReference type="EMBL" id="KAG7447727.1"/>
    </source>
</evidence>
<gene>
    <name evidence="1" type="ORF">BT62DRAFT_1004489</name>
</gene>
<dbReference type="GeneID" id="66099326"/>
<protein>
    <submittedName>
        <fullName evidence="1">Uncharacterized protein</fullName>
    </submittedName>
</protein>